<name>A0A841BWN9_9ACTN</name>
<dbReference type="AlphaFoldDB" id="A0A841BWN9"/>
<reference evidence="1 2" key="1">
    <citation type="submission" date="2020-08" db="EMBL/GenBank/DDBJ databases">
        <title>Sequencing the genomes of 1000 actinobacteria strains.</title>
        <authorList>
            <person name="Klenk H.-P."/>
        </authorList>
    </citation>
    <scope>NUCLEOTIDE SEQUENCE [LARGE SCALE GENOMIC DNA]</scope>
    <source>
        <strain evidence="1 2">DSM 45362</strain>
    </source>
</reference>
<protein>
    <submittedName>
        <fullName evidence="1">Uncharacterized protein</fullName>
    </submittedName>
</protein>
<dbReference type="Proteomes" id="UP000587527">
    <property type="component" value="Unassembled WGS sequence"/>
</dbReference>
<evidence type="ECO:0000313" key="1">
    <source>
        <dbReference type="EMBL" id="MBB5871926.1"/>
    </source>
</evidence>
<proteinExistence type="predicted"/>
<keyword evidence="2" id="KW-1185">Reference proteome</keyword>
<accession>A0A841BWN9</accession>
<dbReference type="EMBL" id="JACHMN010000002">
    <property type="protein sequence ID" value="MBB5871926.1"/>
    <property type="molecule type" value="Genomic_DNA"/>
</dbReference>
<evidence type="ECO:0000313" key="2">
    <source>
        <dbReference type="Proteomes" id="UP000587527"/>
    </source>
</evidence>
<comment type="caution">
    <text evidence="1">The sequence shown here is derived from an EMBL/GenBank/DDBJ whole genome shotgun (WGS) entry which is preliminary data.</text>
</comment>
<organism evidence="1 2">
    <name type="scientific">Allocatelliglobosispora scoriae</name>
    <dbReference type="NCBI Taxonomy" id="643052"/>
    <lineage>
        <taxon>Bacteria</taxon>
        <taxon>Bacillati</taxon>
        <taxon>Actinomycetota</taxon>
        <taxon>Actinomycetes</taxon>
        <taxon>Micromonosporales</taxon>
        <taxon>Micromonosporaceae</taxon>
        <taxon>Allocatelliglobosispora</taxon>
    </lineage>
</organism>
<gene>
    <name evidence="1" type="ORF">F4553_005305</name>
</gene>
<sequence length="105" mass="11952">MLLLNMFDGIFDRRELDNLLTLLEPATDVWAHLRPGGWKNTITATLCGLPVEISLRPSWTAGHLNLALTDEIRRDLRARLDRITAPRIWLHAEPLTITLEPSTDD</sequence>
<dbReference type="RefSeq" id="WP_184840304.1">
    <property type="nucleotide sequence ID" value="NZ_JACHMN010000002.1"/>
</dbReference>